<dbReference type="PANTHER" id="PTHR30034">
    <property type="entry name" value="FLAGELLAR MOTOR SWITCH PROTEIN FLIM"/>
    <property type="match status" value="1"/>
</dbReference>
<dbReference type="SUPFAM" id="SSF101801">
    <property type="entry name" value="Surface presentation of antigens (SPOA)"/>
    <property type="match status" value="1"/>
</dbReference>
<feature type="domain" description="Flagellar motor switch protein FliN-like C-terminal" evidence="10">
    <location>
        <begin position="229"/>
        <end position="298"/>
    </location>
</feature>
<name>A0A4P6EE76_9MICO</name>
<gene>
    <name evidence="11" type="ORF">ET475_08740</name>
</gene>
<evidence type="ECO:0000256" key="2">
    <source>
        <dbReference type="ARBA" id="ARBA00004202"/>
    </source>
</evidence>
<evidence type="ECO:0000256" key="4">
    <source>
        <dbReference type="ARBA" id="ARBA00021898"/>
    </source>
</evidence>
<accession>A0A4P6EE76</accession>
<keyword evidence="6" id="KW-0145">Chemotaxis</keyword>
<keyword evidence="7" id="KW-0283">Flagellar rotation</keyword>
<dbReference type="GO" id="GO:0071978">
    <property type="term" value="P:bacterial-type flagellum-dependent swarming motility"/>
    <property type="evidence" value="ECO:0007669"/>
    <property type="project" value="TreeGrafter"/>
</dbReference>
<dbReference type="PANTHER" id="PTHR30034:SF6">
    <property type="entry name" value="YOP PROTEINS TRANSLOCATION PROTEIN Q"/>
    <property type="match status" value="1"/>
</dbReference>
<dbReference type="InterPro" id="IPR001543">
    <property type="entry name" value="FliN-like_C"/>
</dbReference>
<proteinExistence type="inferred from homology"/>
<dbReference type="Pfam" id="PF02154">
    <property type="entry name" value="FliM"/>
    <property type="match status" value="1"/>
</dbReference>
<dbReference type="GO" id="GO:0050918">
    <property type="term" value="P:positive chemotaxis"/>
    <property type="evidence" value="ECO:0007669"/>
    <property type="project" value="TreeGrafter"/>
</dbReference>
<evidence type="ECO:0000256" key="1">
    <source>
        <dbReference type="ARBA" id="ARBA00004117"/>
    </source>
</evidence>
<dbReference type="OrthoDB" id="5241113at2"/>
<evidence type="ECO:0000259" key="10">
    <source>
        <dbReference type="Pfam" id="PF01052"/>
    </source>
</evidence>
<dbReference type="Proteomes" id="UP000293995">
    <property type="component" value="Chromosome"/>
</dbReference>
<dbReference type="InterPro" id="IPR028976">
    <property type="entry name" value="CheC-like_sf"/>
</dbReference>
<dbReference type="Pfam" id="PF01052">
    <property type="entry name" value="FliMN_C"/>
    <property type="match status" value="1"/>
</dbReference>
<dbReference type="SUPFAM" id="SSF103039">
    <property type="entry name" value="CheC-like"/>
    <property type="match status" value="1"/>
</dbReference>
<dbReference type="GO" id="GO:0009425">
    <property type="term" value="C:bacterial-type flagellum basal body"/>
    <property type="evidence" value="ECO:0007669"/>
    <property type="project" value="UniProtKB-SubCell"/>
</dbReference>
<dbReference type="PIRSF" id="PIRSF002888">
    <property type="entry name" value="FliM"/>
    <property type="match status" value="1"/>
</dbReference>
<comment type="subcellular location">
    <subcellularLocation>
        <location evidence="1">Bacterial flagellum basal body</location>
    </subcellularLocation>
    <subcellularLocation>
        <location evidence="2">Cell membrane</location>
        <topology evidence="2">Peripheral membrane protein</topology>
    </subcellularLocation>
</comment>
<dbReference type="AlphaFoldDB" id="A0A4P6EE76"/>
<evidence type="ECO:0000256" key="3">
    <source>
        <dbReference type="ARBA" id="ARBA00011049"/>
    </source>
</evidence>
<evidence type="ECO:0000256" key="8">
    <source>
        <dbReference type="ARBA" id="ARBA00023136"/>
    </source>
</evidence>
<dbReference type="GO" id="GO:0003774">
    <property type="term" value="F:cytoskeletal motor activity"/>
    <property type="evidence" value="ECO:0007669"/>
    <property type="project" value="InterPro"/>
</dbReference>
<protein>
    <recommendedName>
        <fullName evidence="4">Flagellar motor switch protein FliM</fullName>
    </recommendedName>
</protein>
<evidence type="ECO:0000256" key="6">
    <source>
        <dbReference type="ARBA" id="ARBA00022500"/>
    </source>
</evidence>
<comment type="similarity">
    <text evidence="3">Belongs to the FliM family.</text>
</comment>
<dbReference type="Gene3D" id="3.40.1550.10">
    <property type="entry name" value="CheC-like"/>
    <property type="match status" value="1"/>
</dbReference>
<dbReference type="KEGG" id="mprt:ET475_08740"/>
<dbReference type="RefSeq" id="WP_129388707.1">
    <property type="nucleotide sequence ID" value="NZ_CP035494.1"/>
</dbReference>
<keyword evidence="12" id="KW-1185">Reference proteome</keyword>
<evidence type="ECO:0000256" key="5">
    <source>
        <dbReference type="ARBA" id="ARBA00022475"/>
    </source>
</evidence>
<evidence type="ECO:0000313" key="12">
    <source>
        <dbReference type="Proteomes" id="UP000293995"/>
    </source>
</evidence>
<dbReference type="EMBL" id="CP035494">
    <property type="protein sequence ID" value="QAY60066.1"/>
    <property type="molecule type" value="Genomic_DNA"/>
</dbReference>
<organism evidence="11 12">
    <name type="scientific">Microbacterium protaetiae</name>
    <dbReference type="NCBI Taxonomy" id="2509458"/>
    <lineage>
        <taxon>Bacteria</taxon>
        <taxon>Bacillati</taxon>
        <taxon>Actinomycetota</taxon>
        <taxon>Actinomycetes</taxon>
        <taxon>Micrococcales</taxon>
        <taxon>Microbacteriaceae</taxon>
        <taxon>Microbacterium</taxon>
    </lineage>
</organism>
<dbReference type="CDD" id="cd17908">
    <property type="entry name" value="FliM"/>
    <property type="match status" value="1"/>
</dbReference>
<dbReference type="InterPro" id="IPR036429">
    <property type="entry name" value="SpoA-like_sf"/>
</dbReference>
<evidence type="ECO:0000313" key="11">
    <source>
        <dbReference type="EMBL" id="QAY60066.1"/>
    </source>
</evidence>
<dbReference type="GO" id="GO:0005886">
    <property type="term" value="C:plasma membrane"/>
    <property type="evidence" value="ECO:0007669"/>
    <property type="project" value="UniProtKB-SubCell"/>
</dbReference>
<sequence length="308" mass="32723">MVIETSAPSAAPAADGAVVDVQVYDFGRTATLSREHARSLEVAFEAFSRQWAAQLSVKIGVRSHVSLESVTMQRYDEYADSLPVTTTVVVCALSETDERVIIQFPLSAGISWIVQMVGGKPADHPDDRPFTAIEQSLIRALMADAAENIGNALGDLLPHELSVAGIQYNSLFAQVAAAGDLVVVVRFSMRVGERTIPASVMLPASVVLDELAAQRAHKADAAVPGLLRQHIEDAPVELTLRLAPRSVRPPEVLGLCVGDVISLPHHADRPLDLVVDHHTLATAAVGTSGARLACVITATAPDLVEESL</sequence>
<keyword evidence="8" id="KW-0472">Membrane</keyword>
<dbReference type="Gene3D" id="2.30.330.10">
    <property type="entry name" value="SpoA-like"/>
    <property type="match status" value="1"/>
</dbReference>
<reference evidence="11 12" key="1">
    <citation type="submission" date="2019-01" db="EMBL/GenBank/DDBJ databases">
        <title>Genome sequencing of strain DFW100M-13.</title>
        <authorList>
            <person name="Heo J."/>
            <person name="Kim S.-J."/>
            <person name="Kim J.-S."/>
            <person name="Hong S.-B."/>
            <person name="Kwon S.-W."/>
        </authorList>
    </citation>
    <scope>NUCLEOTIDE SEQUENCE [LARGE SCALE GENOMIC DNA]</scope>
    <source>
        <strain evidence="11 12">DFW100M-13</strain>
    </source>
</reference>
<evidence type="ECO:0000256" key="9">
    <source>
        <dbReference type="ARBA" id="ARBA00023143"/>
    </source>
</evidence>
<evidence type="ECO:0000256" key="7">
    <source>
        <dbReference type="ARBA" id="ARBA00022779"/>
    </source>
</evidence>
<dbReference type="InterPro" id="IPR001689">
    <property type="entry name" value="Flag_FliM"/>
</dbReference>
<keyword evidence="9" id="KW-0975">Bacterial flagellum</keyword>
<keyword evidence="5" id="KW-1003">Cell membrane</keyword>